<evidence type="ECO:0000256" key="1">
    <source>
        <dbReference type="ARBA" id="ARBA00004245"/>
    </source>
</evidence>
<sequence>MASVEYDIDPTYEFFDAPKEVDFLELVKEQGDNGSDRWFDEQKRMQNGDMDTEAFIRQEMEDDDRQDQLMSTLYPESVHSNAYFNQTMGLSEAPSDLSDDHRELDETTYSTKHQRVRHLTKPITPKFHTSRRANRVPASANETSSARPGRPILNWTSKKLTVPQEPRFRVDERLSTRRTAVESSEEKELRLIEEDIRRLQEQKIKAKETAERLAATKVIPQQAPLTTPVQFSFATDHRMMRFQTQVEPEYPTSKRARREHSGPTVAQPFNFHESSRPKEQPQETFTFAESLHKFNKGARQERNRQSVANRMKREMYEKPQGATKPQPFHFEVDERLAFKVKEPYVTTQEREEEEALNAPKFKARPFDRRIVESRGTIGVKQVSRPTPTAAEPFHFLTSKNDIAEEEKEQPPSSKKRERPLPLGPTIPESPALATRSRAQQFDLTHQGPQEETVTFKAKPAPAFKFFIPQHNDIPITRPADFQLSTDARGEQHQLKLKMKLEEERQKEEELRNFKAKNMQVVDEPFRPAHQRIHTESQPFNLYTEERRIKAEADFARQVQQMQEEERIKREFKSKPFVDVAVFQPVRPDRPLLEVNEFQLNSESRAFKRRQFDEAIQQKEAESEFRKRLREQKKQEEDERQLREYRKTLNHKPIPIAKSRPVMIKFSETNPTTPKSPMLATKNRSMLHVNRDL</sequence>
<keyword evidence="4" id="KW-0206">Cytoskeleton</keyword>
<reference evidence="8 9" key="1">
    <citation type="journal article" date="2018" name="Genome Biol. Evol.">
        <title>Multiple Roots of Fruiting Body Formation in Amoebozoa.</title>
        <authorList>
            <person name="Hillmann F."/>
            <person name="Forbes G."/>
            <person name="Novohradska S."/>
            <person name="Ferling I."/>
            <person name="Riege K."/>
            <person name="Groth M."/>
            <person name="Westermann M."/>
            <person name="Marz M."/>
            <person name="Spaller T."/>
            <person name="Winckler T."/>
            <person name="Schaap P."/>
            <person name="Glockner G."/>
        </authorList>
    </citation>
    <scope>NUCLEOTIDE SEQUENCE [LARGE SCALE GENOMIC DNA]</scope>
    <source>
        <strain evidence="8 9">Jena</strain>
    </source>
</reference>
<comment type="caution">
    <text evidence="8">The sequence shown here is derived from an EMBL/GenBank/DDBJ whole genome shotgun (WGS) entry which is preliminary data.</text>
</comment>
<protein>
    <submittedName>
        <fullName evidence="8">Targeting protein for Xklp2</fullName>
    </submittedName>
</protein>
<feature type="coiled-coil region" evidence="5">
    <location>
        <begin position="182"/>
        <end position="216"/>
    </location>
</feature>
<dbReference type="GO" id="GO:0060236">
    <property type="term" value="P:regulation of mitotic spindle organization"/>
    <property type="evidence" value="ECO:0007669"/>
    <property type="project" value="InterPro"/>
</dbReference>
<gene>
    <name evidence="8" type="ORF">PROFUN_10445</name>
</gene>
<keyword evidence="9" id="KW-1185">Reference proteome</keyword>
<feature type="region of interest" description="Disordered" evidence="6">
    <location>
        <begin position="129"/>
        <end position="152"/>
    </location>
</feature>
<feature type="region of interest" description="Disordered" evidence="6">
    <location>
        <begin position="384"/>
        <end position="439"/>
    </location>
</feature>
<dbReference type="GO" id="GO:0005819">
    <property type="term" value="C:spindle"/>
    <property type="evidence" value="ECO:0007669"/>
    <property type="project" value="InterPro"/>
</dbReference>
<dbReference type="EMBL" id="MDYQ01000109">
    <property type="protein sequence ID" value="PRP82174.1"/>
    <property type="molecule type" value="Genomic_DNA"/>
</dbReference>
<evidence type="ECO:0000256" key="2">
    <source>
        <dbReference type="ARBA" id="ARBA00005885"/>
    </source>
</evidence>
<feature type="region of interest" description="Disordered" evidence="6">
    <location>
        <begin position="248"/>
        <end position="280"/>
    </location>
</feature>
<evidence type="ECO:0000256" key="4">
    <source>
        <dbReference type="ARBA" id="ARBA00023212"/>
    </source>
</evidence>
<evidence type="ECO:0000256" key="3">
    <source>
        <dbReference type="ARBA" id="ARBA00022490"/>
    </source>
</evidence>
<accession>A0A2P6NDZ1</accession>
<evidence type="ECO:0000256" key="5">
    <source>
        <dbReference type="SAM" id="Coils"/>
    </source>
</evidence>
<evidence type="ECO:0000313" key="9">
    <source>
        <dbReference type="Proteomes" id="UP000241769"/>
    </source>
</evidence>
<dbReference type="Proteomes" id="UP000241769">
    <property type="component" value="Unassembled WGS sequence"/>
</dbReference>
<name>A0A2P6NDZ1_9EUKA</name>
<proteinExistence type="inferred from homology"/>
<dbReference type="OrthoDB" id="1684416at2759"/>
<keyword evidence="5" id="KW-0175">Coiled coil</keyword>
<organism evidence="8 9">
    <name type="scientific">Planoprotostelium fungivorum</name>
    <dbReference type="NCBI Taxonomy" id="1890364"/>
    <lineage>
        <taxon>Eukaryota</taxon>
        <taxon>Amoebozoa</taxon>
        <taxon>Evosea</taxon>
        <taxon>Variosea</taxon>
        <taxon>Cavosteliida</taxon>
        <taxon>Cavosteliaceae</taxon>
        <taxon>Planoprotostelium</taxon>
    </lineage>
</organism>
<dbReference type="PANTHER" id="PTHR14326:SF44">
    <property type="entry name" value="TARGETING PROTEIN FOR XKLP2"/>
    <property type="match status" value="1"/>
</dbReference>
<dbReference type="GO" id="GO:0005874">
    <property type="term" value="C:microtubule"/>
    <property type="evidence" value="ECO:0007669"/>
    <property type="project" value="InterPro"/>
</dbReference>
<keyword evidence="3" id="KW-0963">Cytoplasm</keyword>
<dbReference type="AlphaFoldDB" id="A0A2P6NDZ1"/>
<evidence type="ECO:0000256" key="6">
    <source>
        <dbReference type="SAM" id="MobiDB-lite"/>
    </source>
</evidence>
<dbReference type="InterPro" id="IPR009675">
    <property type="entry name" value="TPX2_fam"/>
</dbReference>
<dbReference type="Pfam" id="PF06886">
    <property type="entry name" value="TPX2"/>
    <property type="match status" value="1"/>
</dbReference>
<dbReference type="InterPro" id="IPR027329">
    <property type="entry name" value="TPX2_C"/>
</dbReference>
<dbReference type="STRING" id="1890364.A0A2P6NDZ1"/>
<dbReference type="PANTHER" id="PTHR14326">
    <property type="entry name" value="TARGETING PROTEIN FOR XKLP2"/>
    <property type="match status" value="1"/>
</dbReference>
<evidence type="ECO:0000259" key="7">
    <source>
        <dbReference type="Pfam" id="PF06886"/>
    </source>
</evidence>
<comment type="similarity">
    <text evidence="2">Belongs to the TPX2 family.</text>
</comment>
<comment type="subcellular location">
    <subcellularLocation>
        <location evidence="1">Cytoplasm</location>
        <location evidence="1">Cytoskeleton</location>
    </subcellularLocation>
</comment>
<dbReference type="InParanoid" id="A0A2P6NDZ1"/>
<evidence type="ECO:0000313" key="8">
    <source>
        <dbReference type="EMBL" id="PRP82174.1"/>
    </source>
</evidence>
<feature type="domain" description="TPX2 C-terminal" evidence="7">
    <location>
        <begin position="597"/>
        <end position="672"/>
    </location>
</feature>